<dbReference type="Proteomes" id="UP000019151">
    <property type="component" value="Chromosome"/>
</dbReference>
<evidence type="ECO:0000313" key="1">
    <source>
        <dbReference type="EMBL" id="AHG90412.1"/>
    </source>
</evidence>
<accession>W0RJ00</accession>
<sequence>MTDPTSPEGAEPGDESLAGLWSFTLQTLVARAAHDVNNALNGAVMNVEVVKARARPGVDAGTVAPFAEAAAGQFEEVAGLAEALLALGRRPRGTPDAALVLRHAARLLAADLARRGIALDLEDVRACPAGGDPTATRLAVVAGLLAVVDAAGTAETAGTDSADELPRRLRCSTRSDARPTVEIAPRFGATLPAPVARALAAAAVELDVESEMLRIALPVSPDAY</sequence>
<dbReference type="STRING" id="861299.J421_2875"/>
<proteinExistence type="predicted"/>
<organism evidence="1 2">
    <name type="scientific">Gemmatirosa kalamazoonensis</name>
    <dbReference type="NCBI Taxonomy" id="861299"/>
    <lineage>
        <taxon>Bacteria</taxon>
        <taxon>Pseudomonadati</taxon>
        <taxon>Gemmatimonadota</taxon>
        <taxon>Gemmatimonadia</taxon>
        <taxon>Gemmatimonadales</taxon>
        <taxon>Gemmatimonadaceae</taxon>
        <taxon>Gemmatirosa</taxon>
    </lineage>
</organism>
<dbReference type="KEGG" id="gba:J421_2875"/>
<name>W0RJ00_9BACT</name>
<protein>
    <recommendedName>
        <fullName evidence="3">Signal transduction histidine kinase dimerisation/phosphoacceptor domain-containing protein</fullName>
    </recommendedName>
</protein>
<evidence type="ECO:0008006" key="3">
    <source>
        <dbReference type="Google" id="ProtNLM"/>
    </source>
</evidence>
<gene>
    <name evidence="1" type="ORF">J421_2875</name>
</gene>
<keyword evidence="2" id="KW-1185">Reference proteome</keyword>
<dbReference type="RefSeq" id="WP_025411881.1">
    <property type="nucleotide sequence ID" value="NZ_CP007128.1"/>
</dbReference>
<reference evidence="1 2" key="1">
    <citation type="journal article" date="2014" name="Genome Announc.">
        <title>Genome Sequence and Methylome of Soil Bacterium Gemmatirosa kalamazoonensis KBS708T, a Member of the Rarely Cultivated Gemmatimonadetes Phylum.</title>
        <authorList>
            <person name="Debruyn J.M."/>
            <person name="Radosevich M."/>
            <person name="Wommack K.E."/>
            <person name="Polson S.W."/>
            <person name="Hauser L.J."/>
            <person name="Fawaz M.N."/>
            <person name="Korlach J."/>
            <person name="Tsai Y.C."/>
        </authorList>
    </citation>
    <scope>NUCLEOTIDE SEQUENCE [LARGE SCALE GENOMIC DNA]</scope>
    <source>
        <strain evidence="1 2">KBS708</strain>
    </source>
</reference>
<dbReference type="HOGENOM" id="CLU_1233572_0_0_0"/>
<evidence type="ECO:0000313" key="2">
    <source>
        <dbReference type="Proteomes" id="UP000019151"/>
    </source>
</evidence>
<dbReference type="AlphaFoldDB" id="W0RJ00"/>
<dbReference type="InParanoid" id="W0RJ00"/>
<dbReference type="EMBL" id="CP007128">
    <property type="protein sequence ID" value="AHG90412.1"/>
    <property type="molecule type" value="Genomic_DNA"/>
</dbReference>